<dbReference type="GO" id="GO:0000981">
    <property type="term" value="F:DNA-binding transcription factor activity, RNA polymerase II-specific"/>
    <property type="evidence" value="ECO:0007669"/>
    <property type="project" value="InterPro"/>
</dbReference>
<dbReference type="PANTHER" id="PTHR47655">
    <property type="entry name" value="QUINIC ACID UTILIZATION ACTIVATOR"/>
    <property type="match status" value="1"/>
</dbReference>
<dbReference type="EMBL" id="JAGPYM010000023">
    <property type="protein sequence ID" value="KAH6883530.1"/>
    <property type="molecule type" value="Genomic_DNA"/>
</dbReference>
<dbReference type="GO" id="GO:0008270">
    <property type="term" value="F:zinc ion binding"/>
    <property type="evidence" value="ECO:0007669"/>
    <property type="project" value="InterPro"/>
</dbReference>
<dbReference type="Proteomes" id="UP000777438">
    <property type="component" value="Unassembled WGS sequence"/>
</dbReference>
<proteinExistence type="predicted"/>
<accession>A0A9P9AI88</accession>
<dbReference type="InterPro" id="IPR036864">
    <property type="entry name" value="Zn2-C6_fun-type_DNA-bd_sf"/>
</dbReference>
<dbReference type="OrthoDB" id="4151048at2759"/>
<comment type="caution">
    <text evidence="2">The sequence shown here is derived from an EMBL/GenBank/DDBJ whole genome shotgun (WGS) entry which is preliminary data.</text>
</comment>
<protein>
    <submittedName>
        <fullName evidence="2">Uncharacterized protein</fullName>
    </submittedName>
</protein>
<sequence length="342" mass="37694">MSLQPARPTIRAMGSNSLPLSPSGTKSVMHRTSKCASSSAATIHHHDRVTHTAGIDGRYKRCDGEFPCKRCTDDGSVCTTSVRKKMEYKKLPQGYAEVLENTQSTLIAIVHKLYSMVLNNQPWELGEPELNDRGQPVIHNIAQKLGCIRPNSDIDLPVHSAFHEAGMAELAWKLEDQQKENEHQNVAKDADSSVCNRTEQALSSGLDGSDFEYDNEMTLPSQSFTDSTSDYGFAPPPPEIDAVAMLSSQSPSMTNFPAWSMAIKPQPSDLTMQFLQQPGVLNNTDLVYQGLVESEFDTVKPPTLSCLNPEIITGMSDPMIYSSYNSEAIDYNYGPVAYNDYA</sequence>
<dbReference type="Gene3D" id="4.10.240.10">
    <property type="entry name" value="Zn(2)-C6 fungal-type DNA-binding domain"/>
    <property type="match status" value="1"/>
</dbReference>
<dbReference type="PANTHER" id="PTHR47655:SF3">
    <property type="entry name" value="ZN(II)2CYS6 TRANSCRIPTION FACTOR (EUROFUNG)"/>
    <property type="match status" value="1"/>
</dbReference>
<organism evidence="2 3">
    <name type="scientific">Thelonectria olida</name>
    <dbReference type="NCBI Taxonomy" id="1576542"/>
    <lineage>
        <taxon>Eukaryota</taxon>
        <taxon>Fungi</taxon>
        <taxon>Dikarya</taxon>
        <taxon>Ascomycota</taxon>
        <taxon>Pezizomycotina</taxon>
        <taxon>Sordariomycetes</taxon>
        <taxon>Hypocreomycetidae</taxon>
        <taxon>Hypocreales</taxon>
        <taxon>Nectriaceae</taxon>
        <taxon>Thelonectria</taxon>
    </lineage>
</organism>
<feature type="compositionally biased region" description="Polar residues" evidence="1">
    <location>
        <begin position="14"/>
        <end position="26"/>
    </location>
</feature>
<reference evidence="2 3" key="1">
    <citation type="journal article" date="2021" name="Nat. Commun.">
        <title>Genetic determinants of endophytism in the Arabidopsis root mycobiome.</title>
        <authorList>
            <person name="Mesny F."/>
            <person name="Miyauchi S."/>
            <person name="Thiergart T."/>
            <person name="Pickel B."/>
            <person name="Atanasova L."/>
            <person name="Karlsson M."/>
            <person name="Huettel B."/>
            <person name="Barry K.W."/>
            <person name="Haridas S."/>
            <person name="Chen C."/>
            <person name="Bauer D."/>
            <person name="Andreopoulos W."/>
            <person name="Pangilinan J."/>
            <person name="LaButti K."/>
            <person name="Riley R."/>
            <person name="Lipzen A."/>
            <person name="Clum A."/>
            <person name="Drula E."/>
            <person name="Henrissat B."/>
            <person name="Kohler A."/>
            <person name="Grigoriev I.V."/>
            <person name="Martin F.M."/>
            <person name="Hacquard S."/>
        </authorList>
    </citation>
    <scope>NUCLEOTIDE SEQUENCE [LARGE SCALE GENOMIC DNA]</scope>
    <source>
        <strain evidence="2 3">MPI-CAGE-CH-0241</strain>
    </source>
</reference>
<name>A0A9P9AI88_9HYPO</name>
<evidence type="ECO:0000256" key="1">
    <source>
        <dbReference type="SAM" id="MobiDB-lite"/>
    </source>
</evidence>
<dbReference type="AlphaFoldDB" id="A0A9P9AI88"/>
<dbReference type="InterPro" id="IPR052783">
    <property type="entry name" value="Metabolic/Drug-Res_Regulator"/>
</dbReference>
<keyword evidence="3" id="KW-1185">Reference proteome</keyword>
<evidence type="ECO:0000313" key="3">
    <source>
        <dbReference type="Proteomes" id="UP000777438"/>
    </source>
</evidence>
<gene>
    <name evidence="2" type="ORF">B0T10DRAFT_540127</name>
</gene>
<feature type="region of interest" description="Disordered" evidence="1">
    <location>
        <begin position="1"/>
        <end position="28"/>
    </location>
</feature>
<evidence type="ECO:0000313" key="2">
    <source>
        <dbReference type="EMBL" id="KAH6883530.1"/>
    </source>
</evidence>